<gene>
    <name evidence="3" type="ORF">BACCIP111883_03319</name>
</gene>
<proteinExistence type="predicted"/>
<feature type="transmembrane region" description="Helical" evidence="1">
    <location>
        <begin position="21"/>
        <end position="39"/>
    </location>
</feature>
<sequence length="225" mass="25880">MEGQIGNEKRKYSGFRRWSRLALFISCGGFFLWSFFQVVGEQTFIFDDTIRKIVNGLGIESIISFFHIFTMLGDKEGVIIILLISLALIWWRKRDYAAMGILVVGVIIVNELNKWLKDYTGRERPMTGPGAESLSFPSGHAMIGIFFYGLLLYLLLKYMKEDKYRIPTAIIGALFIFLLGVSRIFLNYHYPSDVLAGYAIGYICLVIGLLLYEWIYTFFANRPSR</sequence>
<feature type="transmembrane region" description="Helical" evidence="1">
    <location>
        <begin position="198"/>
        <end position="219"/>
    </location>
</feature>
<feature type="transmembrane region" description="Helical" evidence="1">
    <location>
        <begin position="168"/>
        <end position="186"/>
    </location>
</feature>
<comment type="caution">
    <text evidence="3">The sequence shown here is derived from an EMBL/GenBank/DDBJ whole genome shotgun (WGS) entry which is preliminary data.</text>
</comment>
<dbReference type="InterPro" id="IPR036938">
    <property type="entry name" value="PAP2/HPO_sf"/>
</dbReference>
<feature type="domain" description="Phosphatidic acid phosphatase type 2/haloperoxidase" evidence="2">
    <location>
        <begin position="99"/>
        <end position="209"/>
    </location>
</feature>
<organism evidence="3 4">
    <name type="scientific">Sutcliffiella rhizosphaerae</name>
    <dbReference type="NCBI Taxonomy" id="2880967"/>
    <lineage>
        <taxon>Bacteria</taxon>
        <taxon>Bacillati</taxon>
        <taxon>Bacillota</taxon>
        <taxon>Bacilli</taxon>
        <taxon>Bacillales</taxon>
        <taxon>Bacillaceae</taxon>
        <taxon>Sutcliffiella</taxon>
    </lineage>
</organism>
<dbReference type="SUPFAM" id="SSF48317">
    <property type="entry name" value="Acid phosphatase/Vanadium-dependent haloperoxidase"/>
    <property type="match status" value="1"/>
</dbReference>
<accession>A0ABM8YRA1</accession>
<evidence type="ECO:0000256" key="1">
    <source>
        <dbReference type="SAM" id="Phobius"/>
    </source>
</evidence>
<dbReference type="PANTHER" id="PTHR14969:SF13">
    <property type="entry name" value="AT30094P"/>
    <property type="match status" value="1"/>
</dbReference>
<dbReference type="RefSeq" id="WP_230503220.1">
    <property type="nucleotide sequence ID" value="NZ_CAKJTJ010000023.1"/>
</dbReference>
<reference evidence="3 4" key="1">
    <citation type="submission" date="2021-10" db="EMBL/GenBank/DDBJ databases">
        <authorList>
            <person name="Criscuolo A."/>
        </authorList>
    </citation>
    <scope>NUCLEOTIDE SEQUENCE [LARGE SCALE GENOMIC DNA]</scope>
    <source>
        <strain evidence="4">CIP 111883</strain>
    </source>
</reference>
<dbReference type="PANTHER" id="PTHR14969">
    <property type="entry name" value="SPHINGOSINE-1-PHOSPHATE PHOSPHOHYDROLASE"/>
    <property type="match status" value="1"/>
</dbReference>
<name>A0ABM8YRA1_9BACI</name>
<keyword evidence="1" id="KW-0812">Transmembrane</keyword>
<keyword evidence="4" id="KW-1185">Reference proteome</keyword>
<dbReference type="SMART" id="SM00014">
    <property type="entry name" value="acidPPc"/>
    <property type="match status" value="1"/>
</dbReference>
<dbReference type="Proteomes" id="UP000789833">
    <property type="component" value="Unassembled WGS sequence"/>
</dbReference>
<evidence type="ECO:0000313" key="4">
    <source>
        <dbReference type="Proteomes" id="UP000789833"/>
    </source>
</evidence>
<dbReference type="InterPro" id="IPR000326">
    <property type="entry name" value="PAP2/HPO"/>
</dbReference>
<keyword evidence="1" id="KW-0472">Membrane</keyword>
<dbReference type="Pfam" id="PF01569">
    <property type="entry name" value="PAP2"/>
    <property type="match status" value="1"/>
</dbReference>
<dbReference type="CDD" id="cd03392">
    <property type="entry name" value="PAP2_like_2"/>
    <property type="match status" value="1"/>
</dbReference>
<evidence type="ECO:0000313" key="3">
    <source>
        <dbReference type="EMBL" id="CAG9622528.1"/>
    </source>
</evidence>
<dbReference type="EMBL" id="CAKJTJ010000023">
    <property type="protein sequence ID" value="CAG9622528.1"/>
    <property type="molecule type" value="Genomic_DNA"/>
</dbReference>
<protein>
    <recommendedName>
        <fullName evidence="2">Phosphatidic acid phosphatase type 2/haloperoxidase domain-containing protein</fullName>
    </recommendedName>
</protein>
<keyword evidence="1" id="KW-1133">Transmembrane helix</keyword>
<feature type="transmembrane region" description="Helical" evidence="1">
    <location>
        <begin position="65"/>
        <end position="89"/>
    </location>
</feature>
<dbReference type="Gene3D" id="1.20.144.10">
    <property type="entry name" value="Phosphatidic acid phosphatase type 2/haloperoxidase"/>
    <property type="match status" value="2"/>
</dbReference>
<evidence type="ECO:0000259" key="2">
    <source>
        <dbReference type="SMART" id="SM00014"/>
    </source>
</evidence>
<feature type="transmembrane region" description="Helical" evidence="1">
    <location>
        <begin position="96"/>
        <end position="116"/>
    </location>
</feature>
<feature type="transmembrane region" description="Helical" evidence="1">
    <location>
        <begin position="136"/>
        <end position="156"/>
    </location>
</feature>